<dbReference type="Gene3D" id="2.40.50.140">
    <property type="entry name" value="Nucleic acid-binding proteins"/>
    <property type="match status" value="1"/>
</dbReference>
<dbReference type="HAMAP" id="MF_01345_B">
    <property type="entry name" value="Ribosomal_uS17_B"/>
    <property type="match status" value="1"/>
</dbReference>
<evidence type="ECO:0000256" key="1">
    <source>
        <dbReference type="ARBA" id="ARBA00010254"/>
    </source>
</evidence>
<dbReference type="NCBIfam" id="TIGR03635">
    <property type="entry name" value="uS17_bact"/>
    <property type="match status" value="1"/>
</dbReference>
<protein>
    <submittedName>
        <fullName evidence="6">SSU ribosomal protein S17p (S11e)</fullName>
    </submittedName>
</protein>
<dbReference type="Pfam" id="PF00366">
    <property type="entry name" value="Ribosomal_S17"/>
    <property type="match status" value="1"/>
</dbReference>
<dbReference type="GO" id="GO:0019843">
    <property type="term" value="F:rRNA binding"/>
    <property type="evidence" value="ECO:0007669"/>
    <property type="project" value="UniProtKB-KW"/>
</dbReference>
<comment type="similarity">
    <text evidence="1">Belongs to the universal ribosomal protein uS17 family.</text>
</comment>
<dbReference type="GO" id="GO:0003735">
    <property type="term" value="F:structural constituent of ribosome"/>
    <property type="evidence" value="ECO:0007669"/>
    <property type="project" value="InterPro"/>
</dbReference>
<dbReference type="SUPFAM" id="SSF50249">
    <property type="entry name" value="Nucleic acid-binding proteins"/>
    <property type="match status" value="1"/>
</dbReference>
<dbReference type="PANTHER" id="PTHR10744">
    <property type="entry name" value="40S RIBOSOMAL PROTEIN S11 FAMILY MEMBER"/>
    <property type="match status" value="1"/>
</dbReference>
<keyword evidence="5" id="KW-0687">Ribonucleoprotein</keyword>
<proteinExistence type="inferred from homology"/>
<dbReference type="PRINTS" id="PR00973">
    <property type="entry name" value="RIBOSOMALS17"/>
</dbReference>
<evidence type="ECO:0000256" key="2">
    <source>
        <dbReference type="ARBA" id="ARBA00022730"/>
    </source>
</evidence>
<dbReference type="EMBL" id="UOFD01000039">
    <property type="protein sequence ID" value="VAW52016.1"/>
    <property type="molecule type" value="Genomic_DNA"/>
</dbReference>
<dbReference type="NCBIfam" id="NF004123">
    <property type="entry name" value="PRK05610.1"/>
    <property type="match status" value="1"/>
</dbReference>
<evidence type="ECO:0000256" key="4">
    <source>
        <dbReference type="ARBA" id="ARBA00022980"/>
    </source>
</evidence>
<name>A0A3B0X5K4_9ZZZZ</name>
<evidence type="ECO:0000256" key="5">
    <source>
        <dbReference type="ARBA" id="ARBA00023274"/>
    </source>
</evidence>
<dbReference type="InterPro" id="IPR012340">
    <property type="entry name" value="NA-bd_OB-fold"/>
</dbReference>
<gene>
    <name evidence="6" type="ORF">MNBD_GAMMA06-1336</name>
</gene>
<dbReference type="InterPro" id="IPR000266">
    <property type="entry name" value="Ribosomal_uS17"/>
</dbReference>
<dbReference type="AlphaFoldDB" id="A0A3B0X5K4"/>
<reference evidence="6" key="1">
    <citation type="submission" date="2018-06" db="EMBL/GenBank/DDBJ databases">
        <authorList>
            <person name="Zhirakovskaya E."/>
        </authorList>
    </citation>
    <scope>NUCLEOTIDE SEQUENCE</scope>
</reference>
<evidence type="ECO:0000256" key="3">
    <source>
        <dbReference type="ARBA" id="ARBA00022884"/>
    </source>
</evidence>
<keyword evidence="2" id="KW-0699">rRNA-binding</keyword>
<dbReference type="PANTHER" id="PTHR10744:SF1">
    <property type="entry name" value="SMALL RIBOSOMAL SUBUNIT PROTEIN US17M"/>
    <property type="match status" value="1"/>
</dbReference>
<sequence length="95" mass="10525">MSNVETAAAASTGAKRTLQGVVTSSAGDKSATIMIERRIKHPLYGKFIKRSTKIHLHDETNECNKGDTILIEECRPMSKTKSWKLVKIVEKAPEL</sequence>
<dbReference type="CDD" id="cd00364">
    <property type="entry name" value="Ribosomal_uS17"/>
    <property type="match status" value="1"/>
</dbReference>
<dbReference type="GO" id="GO:0006412">
    <property type="term" value="P:translation"/>
    <property type="evidence" value="ECO:0007669"/>
    <property type="project" value="InterPro"/>
</dbReference>
<dbReference type="GO" id="GO:0022627">
    <property type="term" value="C:cytosolic small ribosomal subunit"/>
    <property type="evidence" value="ECO:0007669"/>
    <property type="project" value="TreeGrafter"/>
</dbReference>
<keyword evidence="4 6" id="KW-0689">Ribosomal protein</keyword>
<organism evidence="6">
    <name type="scientific">hydrothermal vent metagenome</name>
    <dbReference type="NCBI Taxonomy" id="652676"/>
    <lineage>
        <taxon>unclassified sequences</taxon>
        <taxon>metagenomes</taxon>
        <taxon>ecological metagenomes</taxon>
    </lineage>
</organism>
<keyword evidence="3" id="KW-0694">RNA-binding</keyword>
<evidence type="ECO:0000313" key="6">
    <source>
        <dbReference type="EMBL" id="VAW52016.1"/>
    </source>
</evidence>
<dbReference type="InterPro" id="IPR019984">
    <property type="entry name" value="Ribosomal_uS17_bact/chlr"/>
</dbReference>
<accession>A0A3B0X5K4</accession>